<reference evidence="1 2" key="1">
    <citation type="submission" date="2020-06" db="EMBL/GenBank/DDBJ databases">
        <title>Transcriptomic and genomic resources for Thalictrum thalictroides and T. hernandezii: Facilitating candidate gene discovery in an emerging model plant lineage.</title>
        <authorList>
            <person name="Arias T."/>
            <person name="Riano-Pachon D.M."/>
            <person name="Di Stilio V.S."/>
        </authorList>
    </citation>
    <scope>NUCLEOTIDE SEQUENCE [LARGE SCALE GENOMIC DNA]</scope>
    <source>
        <strain evidence="2">cv. WT478/WT964</strain>
        <tissue evidence="1">Leaves</tissue>
    </source>
</reference>
<accession>A0A7J6V6X3</accession>
<proteinExistence type="predicted"/>
<dbReference type="AlphaFoldDB" id="A0A7J6V6X3"/>
<comment type="caution">
    <text evidence="1">The sequence shown here is derived from an EMBL/GenBank/DDBJ whole genome shotgun (WGS) entry which is preliminary data.</text>
</comment>
<dbReference type="Proteomes" id="UP000554482">
    <property type="component" value="Unassembled WGS sequence"/>
</dbReference>
<gene>
    <name evidence="1" type="ORF">FRX31_030258</name>
</gene>
<protein>
    <submittedName>
        <fullName evidence="1">Uncharacterized protein</fullName>
    </submittedName>
</protein>
<dbReference type="OrthoDB" id="1746637at2759"/>
<sequence length="85" mass="9843">MQQWPILAAEAVVNNLYETASQPDTGADAYTFLEFNTQACRNSHGGWSIYRIELEIILSRAVYYRFEAVNPDVSLKRLEELQPYR</sequence>
<evidence type="ECO:0000313" key="1">
    <source>
        <dbReference type="EMBL" id="KAF5180162.1"/>
    </source>
</evidence>
<organism evidence="1 2">
    <name type="scientific">Thalictrum thalictroides</name>
    <name type="common">Rue-anemone</name>
    <name type="synonym">Anemone thalictroides</name>
    <dbReference type="NCBI Taxonomy" id="46969"/>
    <lineage>
        <taxon>Eukaryota</taxon>
        <taxon>Viridiplantae</taxon>
        <taxon>Streptophyta</taxon>
        <taxon>Embryophyta</taxon>
        <taxon>Tracheophyta</taxon>
        <taxon>Spermatophyta</taxon>
        <taxon>Magnoliopsida</taxon>
        <taxon>Ranunculales</taxon>
        <taxon>Ranunculaceae</taxon>
        <taxon>Thalictroideae</taxon>
        <taxon>Thalictrum</taxon>
    </lineage>
</organism>
<name>A0A7J6V6X3_THATH</name>
<evidence type="ECO:0000313" key="2">
    <source>
        <dbReference type="Proteomes" id="UP000554482"/>
    </source>
</evidence>
<keyword evidence="2" id="KW-1185">Reference proteome</keyword>
<dbReference type="EMBL" id="JABWDY010037761">
    <property type="protein sequence ID" value="KAF5180162.1"/>
    <property type="molecule type" value="Genomic_DNA"/>
</dbReference>